<evidence type="ECO:0000313" key="2">
    <source>
        <dbReference type="EMBL" id="CAH7682244.1"/>
    </source>
</evidence>
<protein>
    <submittedName>
        <fullName evidence="2">Uncharacterized protein</fullName>
    </submittedName>
</protein>
<gene>
    <name evidence="2" type="ORF">PPACK8108_LOCUS15039</name>
</gene>
<dbReference type="AlphaFoldDB" id="A0AAV0B5R1"/>
<keyword evidence="3" id="KW-1185">Reference proteome</keyword>
<reference evidence="2" key="1">
    <citation type="submission" date="2022-06" db="EMBL/GenBank/DDBJ databases">
        <authorList>
            <consortium name="SYNGENTA / RWTH Aachen University"/>
        </authorList>
    </citation>
    <scope>NUCLEOTIDE SEQUENCE</scope>
</reference>
<accession>A0AAV0B5R1</accession>
<feature type="region of interest" description="Disordered" evidence="1">
    <location>
        <begin position="1"/>
        <end position="35"/>
    </location>
</feature>
<dbReference type="Proteomes" id="UP001153365">
    <property type="component" value="Unassembled WGS sequence"/>
</dbReference>
<feature type="compositionally biased region" description="Polar residues" evidence="1">
    <location>
        <begin position="8"/>
        <end position="33"/>
    </location>
</feature>
<evidence type="ECO:0000313" key="3">
    <source>
        <dbReference type="Proteomes" id="UP001153365"/>
    </source>
</evidence>
<organism evidence="2 3">
    <name type="scientific">Phakopsora pachyrhizi</name>
    <name type="common">Asian soybean rust disease fungus</name>
    <dbReference type="NCBI Taxonomy" id="170000"/>
    <lineage>
        <taxon>Eukaryota</taxon>
        <taxon>Fungi</taxon>
        <taxon>Dikarya</taxon>
        <taxon>Basidiomycota</taxon>
        <taxon>Pucciniomycotina</taxon>
        <taxon>Pucciniomycetes</taxon>
        <taxon>Pucciniales</taxon>
        <taxon>Phakopsoraceae</taxon>
        <taxon>Phakopsora</taxon>
    </lineage>
</organism>
<comment type="caution">
    <text evidence="2">The sequence shown here is derived from an EMBL/GenBank/DDBJ whole genome shotgun (WGS) entry which is preliminary data.</text>
</comment>
<evidence type="ECO:0000256" key="1">
    <source>
        <dbReference type="SAM" id="MobiDB-lite"/>
    </source>
</evidence>
<name>A0AAV0B5R1_PHAPC</name>
<dbReference type="EMBL" id="CALTRL010003962">
    <property type="protein sequence ID" value="CAH7682244.1"/>
    <property type="molecule type" value="Genomic_DNA"/>
</dbReference>
<proteinExistence type="predicted"/>
<sequence length="148" mass="16848">MPPLATPINPSTFQKTSNSWNLNPNSHQKTSKSALPPTTYAELYETKTDCEECYSFCLKTGQIMNLGGFPRNWKNILSDQLKDENDTYDNDIYYAPYQHMTTEPLIDSTKLIIIVDDVVADPQWVHQQGGLLHQSQHQGRCNVEAFLP</sequence>